<dbReference type="GO" id="GO:0006508">
    <property type="term" value="P:proteolysis"/>
    <property type="evidence" value="ECO:0007669"/>
    <property type="project" value="UniProtKB-KW"/>
</dbReference>
<dbReference type="KEGG" id="fro:AALO17_10480"/>
<evidence type="ECO:0000256" key="3">
    <source>
        <dbReference type="ARBA" id="ARBA00022737"/>
    </source>
</evidence>
<feature type="repeat" description="Cell wall-binding" evidence="6">
    <location>
        <begin position="50"/>
        <end position="69"/>
    </location>
</feature>
<evidence type="ECO:0000256" key="2">
    <source>
        <dbReference type="ARBA" id="ARBA00022670"/>
    </source>
</evidence>
<evidence type="ECO:0000313" key="11">
    <source>
        <dbReference type="Proteomes" id="UP000069771"/>
    </source>
</evidence>
<dbReference type="PROSITE" id="PS51170">
    <property type="entry name" value="CW"/>
    <property type="match status" value="1"/>
</dbReference>
<keyword evidence="5" id="KW-0788">Thiol protease</keyword>
<evidence type="ECO:0000313" key="10">
    <source>
        <dbReference type="EMBL" id="AMK54182.1"/>
    </source>
</evidence>
<dbReference type="InterPro" id="IPR038765">
    <property type="entry name" value="Papain-like_cys_pep_sf"/>
</dbReference>
<dbReference type="Pfam" id="PF01473">
    <property type="entry name" value="Choline_bind_1"/>
    <property type="match status" value="1"/>
</dbReference>
<evidence type="ECO:0000256" key="1">
    <source>
        <dbReference type="ARBA" id="ARBA00007074"/>
    </source>
</evidence>
<protein>
    <recommendedName>
        <fullName evidence="9">NlpC/P60 domain-containing protein</fullName>
    </recommendedName>
</protein>
<dbReference type="AlphaFoldDB" id="A0A140DU55"/>
<keyword evidence="8" id="KW-0732">Signal</keyword>
<name>A0A140DU55_9FIRM</name>
<proteinExistence type="inferred from homology"/>
<dbReference type="PANTHER" id="PTHR10068">
    <property type="entry name" value="BONE MARROW PROTEOGLYCAN"/>
    <property type="match status" value="1"/>
</dbReference>
<evidence type="ECO:0000256" key="8">
    <source>
        <dbReference type="SAM" id="SignalP"/>
    </source>
</evidence>
<dbReference type="Proteomes" id="UP000069771">
    <property type="component" value="Chromosome"/>
</dbReference>
<dbReference type="InterPro" id="IPR000064">
    <property type="entry name" value="NLP_P60_dom"/>
</dbReference>
<feature type="domain" description="NlpC/P60" evidence="9">
    <location>
        <begin position="292"/>
        <end position="366"/>
    </location>
</feature>
<dbReference type="Gene3D" id="3.90.1720.10">
    <property type="entry name" value="endopeptidase domain like (from Nostoc punctiforme)"/>
    <property type="match status" value="1"/>
</dbReference>
<reference evidence="10 11" key="1">
    <citation type="journal article" date="2016" name="Gut Pathog.">
        <title>Whole genome sequencing of "Faecalibaculum rodentium" ALO17, isolated from C57BL/6J laboratory mouse feces.</title>
        <authorList>
            <person name="Lim S."/>
            <person name="Chang D.H."/>
            <person name="Ahn S."/>
            <person name="Kim B.C."/>
        </authorList>
    </citation>
    <scope>NUCLEOTIDE SEQUENCE [LARGE SCALE GENOMIC DNA]</scope>
    <source>
        <strain evidence="10 11">Alo17</strain>
    </source>
</reference>
<evidence type="ECO:0000256" key="7">
    <source>
        <dbReference type="SAM" id="MobiDB-lite"/>
    </source>
</evidence>
<dbReference type="SUPFAM" id="SSF69360">
    <property type="entry name" value="Cell wall binding repeat"/>
    <property type="match status" value="1"/>
</dbReference>
<gene>
    <name evidence="10" type="ORF">AALO17_10480</name>
</gene>
<accession>A0A140DU55</accession>
<sequence length="382" mass="40430">MNFLENNSTKIAGILCTATMLPVAGTVMAMEMAPGWTEDDKYVTEAGKLATGWHEIDGETYYFDESGSLDTETTSRAYTAQSTTLVSEDLKETIRQTIVEEQAAEEEAIQTFAEEVADDQAVEEAAPEAADTTVQPETEPVVTPAPEETVQPEAVPETPVVPEAAEPVQPEAPIVPEVTEPVQPEAPIVPEVTEPVQPEAPIVPEVTEPAQPTTPVVPETPVQPEAPVVPETPVVPEAPVQPEAPVVPETPVVPEAPVQPETPAQPAGQYDQLNQNIANAALGLVGVTNGWQCTEVVTNALNQAGVAAGVVWPDQYLQYGQVTDTPVAGNLIYYDQGGRGLDHIAIYIGNGQAVHGNFDGQTVVSSAYLPGANSMTFIQIVA</sequence>
<dbReference type="RefSeq" id="WP_067556211.1">
    <property type="nucleotide sequence ID" value="NZ_CANASY010000063.1"/>
</dbReference>
<keyword evidence="3" id="KW-0677">Repeat</keyword>
<dbReference type="Gene3D" id="2.10.270.20">
    <property type="match status" value="1"/>
</dbReference>
<keyword evidence="4" id="KW-0378">Hydrolase</keyword>
<dbReference type="PATRIC" id="fig|1702221.3.peg.1011"/>
<dbReference type="GO" id="GO:0008234">
    <property type="term" value="F:cysteine-type peptidase activity"/>
    <property type="evidence" value="ECO:0007669"/>
    <property type="project" value="UniProtKB-KW"/>
</dbReference>
<evidence type="ECO:0000256" key="4">
    <source>
        <dbReference type="ARBA" id="ARBA00022801"/>
    </source>
</evidence>
<dbReference type="InterPro" id="IPR018337">
    <property type="entry name" value="Cell_wall/Cho-bd_repeat"/>
</dbReference>
<dbReference type="OrthoDB" id="9813368at2"/>
<feature type="compositionally biased region" description="Low complexity" evidence="7">
    <location>
        <begin position="127"/>
        <end position="154"/>
    </location>
</feature>
<feature type="region of interest" description="Disordered" evidence="7">
    <location>
        <begin position="125"/>
        <end position="154"/>
    </location>
</feature>
<evidence type="ECO:0000256" key="6">
    <source>
        <dbReference type="PROSITE-ProRule" id="PRU00591"/>
    </source>
</evidence>
<dbReference type="SUPFAM" id="SSF54001">
    <property type="entry name" value="Cysteine proteinases"/>
    <property type="match status" value="1"/>
</dbReference>
<keyword evidence="11" id="KW-1185">Reference proteome</keyword>
<dbReference type="EMBL" id="CP011391">
    <property type="protein sequence ID" value="AMK54182.1"/>
    <property type="molecule type" value="Genomic_DNA"/>
</dbReference>
<organism evidence="10 11">
    <name type="scientific">Faecalibaculum rodentium</name>
    <dbReference type="NCBI Taxonomy" id="1702221"/>
    <lineage>
        <taxon>Bacteria</taxon>
        <taxon>Bacillati</taxon>
        <taxon>Bacillota</taxon>
        <taxon>Erysipelotrichia</taxon>
        <taxon>Erysipelotrichales</taxon>
        <taxon>Erysipelotrichaceae</taxon>
        <taxon>Faecalibaculum</taxon>
    </lineage>
</organism>
<dbReference type="STRING" id="1702221.AALO17_10480"/>
<dbReference type="PANTHER" id="PTHR10068:SF14">
    <property type="entry name" value="CELL WALL ADHESIN EAP1"/>
    <property type="match status" value="1"/>
</dbReference>
<evidence type="ECO:0000259" key="9">
    <source>
        <dbReference type="Pfam" id="PF00877"/>
    </source>
</evidence>
<comment type="similarity">
    <text evidence="1">Belongs to the peptidase C40 family.</text>
</comment>
<dbReference type="Pfam" id="PF00877">
    <property type="entry name" value="NLPC_P60"/>
    <property type="match status" value="1"/>
</dbReference>
<feature type="signal peptide" evidence="8">
    <location>
        <begin position="1"/>
        <end position="29"/>
    </location>
</feature>
<keyword evidence="2" id="KW-0645">Protease</keyword>
<feature type="chain" id="PRO_5007301977" description="NlpC/P60 domain-containing protein" evidence="8">
    <location>
        <begin position="30"/>
        <end position="382"/>
    </location>
</feature>
<dbReference type="GeneID" id="78477821"/>
<evidence type="ECO:0000256" key="5">
    <source>
        <dbReference type="ARBA" id="ARBA00022807"/>
    </source>
</evidence>